<evidence type="ECO:0000256" key="6">
    <source>
        <dbReference type="SAM" id="Coils"/>
    </source>
</evidence>
<accession>A0A0F9CWI6</accession>
<gene>
    <name evidence="10" type="ORF">LCGC14_2273080</name>
</gene>
<dbReference type="InterPro" id="IPR013767">
    <property type="entry name" value="PAS_fold"/>
</dbReference>
<dbReference type="GO" id="GO:0006355">
    <property type="term" value="P:regulation of DNA-templated transcription"/>
    <property type="evidence" value="ECO:0007669"/>
    <property type="project" value="InterPro"/>
</dbReference>
<dbReference type="CDD" id="cd00130">
    <property type="entry name" value="PAS"/>
    <property type="match status" value="1"/>
</dbReference>
<protein>
    <recommendedName>
        <fullName evidence="2">histidine kinase</fullName>
        <ecNumber evidence="2">2.7.13.3</ecNumber>
    </recommendedName>
</protein>
<evidence type="ECO:0000256" key="2">
    <source>
        <dbReference type="ARBA" id="ARBA00012438"/>
    </source>
</evidence>
<keyword evidence="6" id="KW-0175">Coiled coil</keyword>
<evidence type="ECO:0000259" key="9">
    <source>
        <dbReference type="PROSITE" id="PS50113"/>
    </source>
</evidence>
<dbReference type="GO" id="GO:0005886">
    <property type="term" value="C:plasma membrane"/>
    <property type="evidence" value="ECO:0007669"/>
    <property type="project" value="TreeGrafter"/>
</dbReference>
<dbReference type="InterPro" id="IPR000014">
    <property type="entry name" value="PAS"/>
</dbReference>
<dbReference type="SUPFAM" id="SSF47384">
    <property type="entry name" value="Homodimeric domain of signal transducing histidine kinase"/>
    <property type="match status" value="1"/>
</dbReference>
<dbReference type="Gene3D" id="3.30.565.10">
    <property type="entry name" value="Histidine kinase-like ATPase, C-terminal domain"/>
    <property type="match status" value="1"/>
</dbReference>
<dbReference type="Gene3D" id="1.10.287.130">
    <property type="match status" value="1"/>
</dbReference>
<evidence type="ECO:0000256" key="1">
    <source>
        <dbReference type="ARBA" id="ARBA00000085"/>
    </source>
</evidence>
<organism evidence="10">
    <name type="scientific">marine sediment metagenome</name>
    <dbReference type="NCBI Taxonomy" id="412755"/>
    <lineage>
        <taxon>unclassified sequences</taxon>
        <taxon>metagenomes</taxon>
        <taxon>ecological metagenomes</taxon>
    </lineage>
</organism>
<dbReference type="InterPro" id="IPR005467">
    <property type="entry name" value="His_kinase_dom"/>
</dbReference>
<dbReference type="InterPro" id="IPR035965">
    <property type="entry name" value="PAS-like_dom_sf"/>
</dbReference>
<feature type="domain" description="Histidine kinase" evidence="7">
    <location>
        <begin position="316"/>
        <end position="538"/>
    </location>
</feature>
<dbReference type="PROSITE" id="PS50113">
    <property type="entry name" value="PAC"/>
    <property type="match status" value="1"/>
</dbReference>
<dbReference type="GO" id="GO:0009927">
    <property type="term" value="F:histidine phosphotransfer kinase activity"/>
    <property type="evidence" value="ECO:0007669"/>
    <property type="project" value="TreeGrafter"/>
</dbReference>
<dbReference type="EC" id="2.7.13.3" evidence="2"/>
<dbReference type="GO" id="GO:0000155">
    <property type="term" value="F:phosphorelay sensor kinase activity"/>
    <property type="evidence" value="ECO:0007669"/>
    <property type="project" value="InterPro"/>
</dbReference>
<dbReference type="FunFam" id="3.30.565.10:FF:000006">
    <property type="entry name" value="Sensor histidine kinase WalK"/>
    <property type="match status" value="1"/>
</dbReference>
<proteinExistence type="predicted"/>
<evidence type="ECO:0000313" key="10">
    <source>
        <dbReference type="EMBL" id="KKL53674.1"/>
    </source>
</evidence>
<dbReference type="InterPro" id="IPR036890">
    <property type="entry name" value="HATPase_C_sf"/>
</dbReference>
<comment type="caution">
    <text evidence="10">The sequence shown here is derived from an EMBL/GenBank/DDBJ whole genome shotgun (WGS) entry which is preliminary data.</text>
</comment>
<sequence length="539" mass="61645">AHVNKNGLKIPVEISSHIFELGEETVTLSIVRDITERKKAEEKLKRSEKKLRDLSQELEQKVEERTKKLKESEEKYRLIFENSPAGISIADLDGYVYTMNKKMSKITGYTIEELNKIGLRNTYVNPEDLKKAVEMLNTEGKVRNFLSKLKDKKGRVFDALFNIDVINFEGKKLLLTNVEDIRELQDLKASLYEKDLLARIFMENISGFVVLLRPSTREIISMNKYAKDMGAIPGLTCYSTIGQSETPCPWCLAPKLWKTGEAQNLVVDALDIAWDAYWIQITDDLYLHYGFDITEQAKREQNLKELNQIKSQLLRRASHELKTPLVSIKGFTDLLLELKTEEFESNTLSVVREIKDGCLRLEHLVNDIIFASKLESSQIKLSISLENLSELIISAVDTLKGFTQARKQKILIDLPEEMFTLLDKDRIQEVLTNLISNAIKYTPKNGTIKLKSKMNKGYFVIMIEDNGIGFTPEEMKNIFTQFGKIERYGQGFDVISEGSGLGLYIAKKILTQHKGSIWLESEGRNKGTTFFFSLPIIKE</sequence>
<keyword evidence="5" id="KW-0418">Kinase</keyword>
<keyword evidence="3" id="KW-0597">Phosphoprotein</keyword>
<dbReference type="NCBIfam" id="TIGR00229">
    <property type="entry name" value="sensory_box"/>
    <property type="match status" value="2"/>
</dbReference>
<feature type="domain" description="PAC" evidence="9">
    <location>
        <begin position="1"/>
        <end position="46"/>
    </location>
</feature>
<dbReference type="Gene3D" id="3.30.450.20">
    <property type="entry name" value="PAS domain"/>
    <property type="match status" value="2"/>
</dbReference>
<dbReference type="SUPFAM" id="SSF55874">
    <property type="entry name" value="ATPase domain of HSP90 chaperone/DNA topoisomerase II/histidine kinase"/>
    <property type="match status" value="1"/>
</dbReference>
<feature type="domain" description="PAS" evidence="8">
    <location>
        <begin position="72"/>
        <end position="137"/>
    </location>
</feature>
<feature type="coiled-coil region" evidence="6">
    <location>
        <begin position="30"/>
        <end position="75"/>
    </location>
</feature>
<dbReference type="SMART" id="SM00388">
    <property type="entry name" value="HisKA"/>
    <property type="match status" value="1"/>
</dbReference>
<evidence type="ECO:0000259" key="8">
    <source>
        <dbReference type="PROSITE" id="PS50112"/>
    </source>
</evidence>
<dbReference type="Pfam" id="PF00512">
    <property type="entry name" value="HisKA"/>
    <property type="match status" value="1"/>
</dbReference>
<evidence type="ECO:0000256" key="5">
    <source>
        <dbReference type="ARBA" id="ARBA00022777"/>
    </source>
</evidence>
<dbReference type="Pfam" id="PF02518">
    <property type="entry name" value="HATPase_c"/>
    <property type="match status" value="1"/>
</dbReference>
<dbReference type="SUPFAM" id="SSF55785">
    <property type="entry name" value="PYP-like sensor domain (PAS domain)"/>
    <property type="match status" value="2"/>
</dbReference>
<dbReference type="EMBL" id="LAZR01031465">
    <property type="protein sequence ID" value="KKL53674.1"/>
    <property type="molecule type" value="Genomic_DNA"/>
</dbReference>
<evidence type="ECO:0000256" key="3">
    <source>
        <dbReference type="ARBA" id="ARBA00022553"/>
    </source>
</evidence>
<evidence type="ECO:0000256" key="4">
    <source>
        <dbReference type="ARBA" id="ARBA00022679"/>
    </source>
</evidence>
<dbReference type="InterPro" id="IPR003661">
    <property type="entry name" value="HisK_dim/P_dom"/>
</dbReference>
<dbReference type="AlphaFoldDB" id="A0A0F9CWI6"/>
<feature type="non-terminal residue" evidence="10">
    <location>
        <position position="1"/>
    </location>
</feature>
<dbReference type="InterPro" id="IPR003594">
    <property type="entry name" value="HATPase_dom"/>
</dbReference>
<dbReference type="InterPro" id="IPR000700">
    <property type="entry name" value="PAS-assoc_C"/>
</dbReference>
<dbReference type="PANTHER" id="PTHR43047">
    <property type="entry name" value="TWO-COMPONENT HISTIDINE PROTEIN KINASE"/>
    <property type="match status" value="1"/>
</dbReference>
<name>A0A0F9CWI6_9ZZZZ</name>
<dbReference type="SMART" id="SM00387">
    <property type="entry name" value="HATPase_c"/>
    <property type="match status" value="1"/>
</dbReference>
<comment type="catalytic activity">
    <reaction evidence="1">
        <text>ATP + protein L-histidine = ADP + protein N-phospho-L-histidine.</text>
        <dbReference type="EC" id="2.7.13.3"/>
    </reaction>
</comment>
<dbReference type="InterPro" id="IPR036097">
    <property type="entry name" value="HisK_dim/P_sf"/>
</dbReference>
<dbReference type="CDD" id="cd00075">
    <property type="entry name" value="HATPase"/>
    <property type="match status" value="1"/>
</dbReference>
<dbReference type="CDD" id="cd00082">
    <property type="entry name" value="HisKA"/>
    <property type="match status" value="1"/>
</dbReference>
<dbReference type="Pfam" id="PF00989">
    <property type="entry name" value="PAS"/>
    <property type="match status" value="1"/>
</dbReference>
<keyword evidence="4" id="KW-0808">Transferase</keyword>
<dbReference type="InterPro" id="IPR004358">
    <property type="entry name" value="Sig_transdc_His_kin-like_C"/>
</dbReference>
<dbReference type="PROSITE" id="PS50109">
    <property type="entry name" value="HIS_KIN"/>
    <property type="match status" value="1"/>
</dbReference>
<evidence type="ECO:0000259" key="7">
    <source>
        <dbReference type="PROSITE" id="PS50109"/>
    </source>
</evidence>
<dbReference type="PRINTS" id="PR00344">
    <property type="entry name" value="BCTRLSENSOR"/>
</dbReference>
<dbReference type="SMART" id="SM00091">
    <property type="entry name" value="PAS"/>
    <property type="match status" value="1"/>
</dbReference>
<dbReference type="PANTHER" id="PTHR43047:SF72">
    <property type="entry name" value="OSMOSENSING HISTIDINE PROTEIN KINASE SLN1"/>
    <property type="match status" value="1"/>
</dbReference>
<dbReference type="Pfam" id="PF13426">
    <property type="entry name" value="PAS_9"/>
    <property type="match status" value="1"/>
</dbReference>
<reference evidence="10" key="1">
    <citation type="journal article" date="2015" name="Nature">
        <title>Complex archaea that bridge the gap between prokaryotes and eukaryotes.</title>
        <authorList>
            <person name="Spang A."/>
            <person name="Saw J.H."/>
            <person name="Jorgensen S.L."/>
            <person name="Zaremba-Niedzwiedzka K."/>
            <person name="Martijn J."/>
            <person name="Lind A.E."/>
            <person name="van Eijk R."/>
            <person name="Schleper C."/>
            <person name="Guy L."/>
            <person name="Ettema T.J."/>
        </authorList>
    </citation>
    <scope>NUCLEOTIDE SEQUENCE</scope>
</reference>
<dbReference type="PROSITE" id="PS50112">
    <property type="entry name" value="PAS"/>
    <property type="match status" value="1"/>
</dbReference>